<accession>A0A653LTD9</accession>
<organism evidence="5 6">
    <name type="scientific">Bacillus altitudinis</name>
    <dbReference type="NCBI Taxonomy" id="293387"/>
    <lineage>
        <taxon>Bacteria</taxon>
        <taxon>Bacillati</taxon>
        <taxon>Bacillota</taxon>
        <taxon>Bacilli</taxon>
        <taxon>Bacillales</taxon>
        <taxon>Bacillaceae</taxon>
        <taxon>Bacillus</taxon>
    </lineage>
</organism>
<dbReference type="Pfam" id="PF02522">
    <property type="entry name" value="Antibiotic_NAT"/>
    <property type="match status" value="1"/>
</dbReference>
<comment type="catalytic activity">
    <reaction evidence="4">
        <text>a 2-deoxystreptamine antibiotic + acetyl-CoA = an N(3)-acetyl-2-deoxystreptamine antibiotic + CoA + H(+)</text>
        <dbReference type="Rhea" id="RHEA:12665"/>
        <dbReference type="ChEBI" id="CHEBI:15378"/>
        <dbReference type="ChEBI" id="CHEBI:57287"/>
        <dbReference type="ChEBI" id="CHEBI:57288"/>
        <dbReference type="ChEBI" id="CHEBI:57921"/>
        <dbReference type="ChEBI" id="CHEBI:77452"/>
        <dbReference type="EC" id="2.3.1.81"/>
    </reaction>
</comment>
<dbReference type="InterPro" id="IPR028345">
    <property type="entry name" value="Antibiotic_NAT-like"/>
</dbReference>
<evidence type="ECO:0000256" key="1">
    <source>
        <dbReference type="ARBA" id="ARBA00006383"/>
    </source>
</evidence>
<dbReference type="RefSeq" id="WP_113767217.1">
    <property type="nucleotide sequence ID" value="NZ_CP069098.1"/>
</dbReference>
<dbReference type="GO" id="GO:0046353">
    <property type="term" value="F:aminoglycoside 3-N-acetyltransferase activity"/>
    <property type="evidence" value="ECO:0007669"/>
    <property type="project" value="UniProtKB-EC"/>
</dbReference>
<sequence>MKRLIEHQAEPITKERIKADLVQLGVRKGMILCVHSSLSSIGWVNGGAIAVIQAMMDILTDEGTLIMPAQTLELSDPADWINPPVPYSWWKPIKDTMPAFDPAYTAPTAMGKVAETFWKYPGVERSNHPHFSFTAWGKRKDEVLKHHALPYGLGENSPLGRMYDLDAKVLLIGTSFESVTAFHLAEYRISQQDIMTRGAPILENGWRVWKEYQDIITREELFEQIGRDFLQSGCRYNHSRIGLANSYLLPMRESVDFAEKWLEQYDQA</sequence>
<keyword evidence="3 4" id="KW-0012">Acyltransferase</keyword>
<reference evidence="5 6" key="1">
    <citation type="submission" date="2019-10" db="EMBL/GenBank/DDBJ databases">
        <authorList>
            <person name="Karimi E."/>
        </authorList>
    </citation>
    <scope>NUCLEOTIDE SEQUENCE [LARGE SCALE GENOMIC DNA]</scope>
    <source>
        <strain evidence="5">Bacillus sp. 348</strain>
    </source>
</reference>
<dbReference type="InterPro" id="IPR003679">
    <property type="entry name" value="Amioglycoside_AcTrfase"/>
</dbReference>
<dbReference type="Proteomes" id="UP000433089">
    <property type="component" value="Unassembled WGS sequence"/>
</dbReference>
<dbReference type="PANTHER" id="PTHR11104:SF0">
    <property type="entry name" value="SPBETA PROPHAGE-DERIVED AMINOGLYCOSIDE N(3')-ACETYLTRANSFERASE-LIKE PROTEIN YOKD"/>
    <property type="match status" value="1"/>
</dbReference>
<name>A0A653LTD9_BACAB</name>
<evidence type="ECO:0000256" key="4">
    <source>
        <dbReference type="RuleBase" id="RU365031"/>
    </source>
</evidence>
<evidence type="ECO:0000313" key="5">
    <source>
        <dbReference type="EMBL" id="VXA95741.1"/>
    </source>
</evidence>
<comment type="similarity">
    <text evidence="1 4">Belongs to the antibiotic N-acetyltransferase family.</text>
</comment>
<dbReference type="EC" id="2.3.1.-" evidence="4"/>
<gene>
    <name evidence="5" type="primary">aacD</name>
    <name evidence="5" type="ORF">BACI348_140100</name>
</gene>
<keyword evidence="2 4" id="KW-0808">Transferase</keyword>
<proteinExistence type="inferred from homology"/>
<dbReference type="EMBL" id="CABWLH010000006">
    <property type="protein sequence ID" value="VXA95741.1"/>
    <property type="molecule type" value="Genomic_DNA"/>
</dbReference>
<keyword evidence="4" id="KW-0046">Antibiotic resistance</keyword>
<dbReference type="SUPFAM" id="SSF110710">
    <property type="entry name" value="TTHA0583/YokD-like"/>
    <property type="match status" value="1"/>
</dbReference>
<evidence type="ECO:0000313" key="6">
    <source>
        <dbReference type="Proteomes" id="UP000433089"/>
    </source>
</evidence>
<evidence type="ECO:0000256" key="3">
    <source>
        <dbReference type="ARBA" id="ARBA00023315"/>
    </source>
</evidence>
<dbReference type="AlphaFoldDB" id="A0A653LTD9"/>
<protein>
    <recommendedName>
        <fullName evidence="4">Aminoglycoside N(3)-acetyltransferase</fullName>
        <ecNumber evidence="4">2.3.1.-</ecNumber>
    </recommendedName>
</protein>
<dbReference type="GO" id="GO:0046677">
    <property type="term" value="P:response to antibiotic"/>
    <property type="evidence" value="ECO:0007669"/>
    <property type="project" value="UniProtKB-KW"/>
</dbReference>
<dbReference type="PANTHER" id="PTHR11104">
    <property type="entry name" value="AMINOGLYCOSIDE N3-ACETYLTRANSFERASE"/>
    <property type="match status" value="1"/>
</dbReference>
<evidence type="ECO:0000256" key="2">
    <source>
        <dbReference type="ARBA" id="ARBA00022679"/>
    </source>
</evidence>